<reference evidence="11" key="1">
    <citation type="journal article" date="2022" name="Toxins">
        <title>Genomic Analysis of Sphingopyxis sp. USTB-05 for Biodegrading Cyanobacterial Hepatotoxins.</title>
        <authorList>
            <person name="Liu C."/>
            <person name="Xu Q."/>
            <person name="Zhao Z."/>
            <person name="Zhang H."/>
            <person name="Liu X."/>
            <person name="Yin C."/>
            <person name="Liu Y."/>
            <person name="Yan H."/>
        </authorList>
    </citation>
    <scope>NUCLEOTIDE SEQUENCE</scope>
    <source>
        <strain evidence="11">NBD5</strain>
    </source>
</reference>
<dbReference type="InterPro" id="IPR011014">
    <property type="entry name" value="MscS_channel_TM-2"/>
</dbReference>
<dbReference type="Proteomes" id="UP001056937">
    <property type="component" value="Chromosome 2"/>
</dbReference>
<keyword evidence="8" id="KW-0732">Signal</keyword>
<feature type="transmembrane region" description="Helical" evidence="7">
    <location>
        <begin position="281"/>
        <end position="302"/>
    </location>
</feature>
<evidence type="ECO:0000259" key="9">
    <source>
        <dbReference type="Pfam" id="PF00924"/>
    </source>
</evidence>
<evidence type="ECO:0000313" key="11">
    <source>
        <dbReference type="EMBL" id="USI74995.1"/>
    </source>
</evidence>
<dbReference type="SUPFAM" id="SSF82689">
    <property type="entry name" value="Mechanosensitive channel protein MscS (YggB), C-terminal domain"/>
    <property type="match status" value="1"/>
</dbReference>
<feature type="domain" description="Mechanosensitive ion channel MscS" evidence="9">
    <location>
        <begin position="616"/>
        <end position="679"/>
    </location>
</feature>
<feature type="transmembrane region" description="Helical" evidence="7">
    <location>
        <begin position="522"/>
        <end position="546"/>
    </location>
</feature>
<dbReference type="EMBL" id="CP084931">
    <property type="protein sequence ID" value="USI74995.1"/>
    <property type="molecule type" value="Genomic_DNA"/>
</dbReference>
<dbReference type="PANTHER" id="PTHR30347">
    <property type="entry name" value="POTASSIUM CHANNEL RELATED"/>
    <property type="match status" value="1"/>
</dbReference>
<dbReference type="SUPFAM" id="SSF50182">
    <property type="entry name" value="Sm-like ribonucleoproteins"/>
    <property type="match status" value="1"/>
</dbReference>
<feature type="transmembrane region" description="Helical" evidence="7">
    <location>
        <begin position="480"/>
        <end position="502"/>
    </location>
</feature>
<evidence type="ECO:0000256" key="8">
    <source>
        <dbReference type="SAM" id="SignalP"/>
    </source>
</evidence>
<keyword evidence="6 7" id="KW-0472">Membrane</keyword>
<evidence type="ECO:0000256" key="7">
    <source>
        <dbReference type="SAM" id="Phobius"/>
    </source>
</evidence>
<evidence type="ECO:0000256" key="2">
    <source>
        <dbReference type="ARBA" id="ARBA00008017"/>
    </source>
</evidence>
<evidence type="ECO:0000313" key="12">
    <source>
        <dbReference type="Proteomes" id="UP001056937"/>
    </source>
</evidence>
<feature type="transmembrane region" description="Helical" evidence="7">
    <location>
        <begin position="348"/>
        <end position="370"/>
    </location>
</feature>
<evidence type="ECO:0000256" key="4">
    <source>
        <dbReference type="ARBA" id="ARBA00022692"/>
    </source>
</evidence>
<dbReference type="InterPro" id="IPR052702">
    <property type="entry name" value="MscS-like_channel"/>
</dbReference>
<feature type="transmembrane region" description="Helical" evidence="7">
    <location>
        <begin position="577"/>
        <end position="595"/>
    </location>
</feature>
<protein>
    <submittedName>
        <fullName evidence="11">DUF3772 domain-containing protein</fullName>
    </submittedName>
</protein>
<feature type="chain" id="PRO_5047233419" evidence="8">
    <location>
        <begin position="22"/>
        <end position="802"/>
    </location>
</feature>
<evidence type="ECO:0000256" key="1">
    <source>
        <dbReference type="ARBA" id="ARBA00004651"/>
    </source>
</evidence>
<feature type="transmembrane region" description="Helical" evidence="7">
    <location>
        <begin position="241"/>
        <end position="261"/>
    </location>
</feature>
<dbReference type="SUPFAM" id="SSF82861">
    <property type="entry name" value="Mechanosensitive channel protein MscS (YggB), transmembrane region"/>
    <property type="match status" value="1"/>
</dbReference>
<dbReference type="InterPro" id="IPR011066">
    <property type="entry name" value="MscS_channel_C_sf"/>
</dbReference>
<organism evidence="11 12">
    <name type="scientific">Sphingomonas morindae</name>
    <dbReference type="NCBI Taxonomy" id="1541170"/>
    <lineage>
        <taxon>Bacteria</taxon>
        <taxon>Pseudomonadati</taxon>
        <taxon>Pseudomonadota</taxon>
        <taxon>Alphaproteobacteria</taxon>
        <taxon>Sphingomonadales</taxon>
        <taxon>Sphingomonadaceae</taxon>
        <taxon>Sphingomonas</taxon>
    </lineage>
</organism>
<evidence type="ECO:0000256" key="5">
    <source>
        <dbReference type="ARBA" id="ARBA00022989"/>
    </source>
</evidence>
<evidence type="ECO:0000256" key="3">
    <source>
        <dbReference type="ARBA" id="ARBA00022475"/>
    </source>
</evidence>
<dbReference type="Pfam" id="PF00924">
    <property type="entry name" value="MS_channel_2nd"/>
    <property type="match status" value="1"/>
</dbReference>
<dbReference type="Gene3D" id="3.30.70.100">
    <property type="match status" value="1"/>
</dbReference>
<feature type="transmembrane region" description="Helical" evidence="7">
    <location>
        <begin position="430"/>
        <end position="455"/>
    </location>
</feature>
<dbReference type="InterPro" id="IPR023408">
    <property type="entry name" value="MscS_beta-dom_sf"/>
</dbReference>
<dbReference type="InterPro" id="IPR010920">
    <property type="entry name" value="LSM_dom_sf"/>
</dbReference>
<feature type="transmembrane region" description="Helical" evidence="7">
    <location>
        <begin position="200"/>
        <end position="220"/>
    </location>
</feature>
<accession>A0ABY4XDD7</accession>
<evidence type="ECO:0000256" key="6">
    <source>
        <dbReference type="ARBA" id="ARBA00023136"/>
    </source>
</evidence>
<comment type="subcellular location">
    <subcellularLocation>
        <location evidence="1">Cell membrane</location>
        <topology evidence="1">Multi-pass membrane protein</topology>
    </subcellularLocation>
</comment>
<keyword evidence="5 7" id="KW-1133">Transmembrane helix</keyword>
<sequence>MILRLALLLLLSVLPALPLRAQDVAAANGAIESLAQAARDYKAIDTAFTARSDATERRGLEDRANGVRQAADDAVALLGQQIALVDARIAQLGPVTPGVSEAPDIRAQRRQLAISRSTLDSAIKRGKLLSVEAQQLAAEIDDSAVNAFNERITARTPSPLTGRFWSLFAEGLPRDARRIRGFVGEETDAIAQGLARPTRWPALLGLLAALLLLGPARRMLARAGMRLMIERAPASRLRRSGLALWTALVGTLLPGFAALALVNGLDAAGMIAPSWDRLGGFLVRVSFVAAAIVALGAALLQPKAPSWRLPLISDAAAAGLRRWTRVAAGVVLATALLGSFTAEAGSGSPLTIATDGLTVALDMALVFGVLRSIAGYRRRAEAAREAEGESGGVIAGGTVALAAWVAVAFTIVALLAGYFTLALTVARMLLWWPVVASALYLLLIAADDLCTGLIARDSRLGLSLHQSFGVRGSLVDQAGVFLSALVRLILVALAFSLAMGPFGSNITSLFDIIDRVSQGLTIGQVTIAPGAILRALAVLAAGLFVVRTAQRWLTDRYLPATELDAGARNSIAMVARYSGLILATLWALASLGIGIERIALLLSALSVGIGFGLQAITQNFVSGLILLAERPVKIGDWVRIGSDEGDIKRISVRATEIQIADRSTLIVPNSELITKAVLNKTLSDPLGRIQLQFSIPLGADVGAARDRLLAIYAETPAVLEEPAPAVFIDSIVDGRVLLNSFAHVRSPREVYSTRSAILFRLLTELPAAGIELGVTPQQMQIISDARAAPAAAPDPAAPQPAG</sequence>
<dbReference type="InterPro" id="IPR022249">
    <property type="entry name" value="DUF3772"/>
</dbReference>
<dbReference type="PANTHER" id="PTHR30347:SF9">
    <property type="entry name" value="MINICONDUCTANCE MECHANOSENSITIVE CHANNEL MSCM"/>
    <property type="match status" value="1"/>
</dbReference>
<dbReference type="RefSeq" id="WP_252168809.1">
    <property type="nucleotide sequence ID" value="NZ_CP084931.1"/>
</dbReference>
<feature type="transmembrane region" description="Helical" evidence="7">
    <location>
        <begin position="323"/>
        <end position="342"/>
    </location>
</feature>
<keyword evidence="3" id="KW-1003">Cell membrane</keyword>
<dbReference type="Gene3D" id="1.10.287.1260">
    <property type="match status" value="1"/>
</dbReference>
<dbReference type="InterPro" id="IPR006685">
    <property type="entry name" value="MscS_channel_2nd"/>
</dbReference>
<dbReference type="Gene3D" id="2.30.30.60">
    <property type="match status" value="1"/>
</dbReference>
<dbReference type="Pfam" id="PF12607">
    <property type="entry name" value="DUF3772"/>
    <property type="match status" value="1"/>
</dbReference>
<proteinExistence type="inferred from homology"/>
<comment type="similarity">
    <text evidence="2">Belongs to the MscS (TC 1.A.23) family.</text>
</comment>
<evidence type="ECO:0000259" key="10">
    <source>
        <dbReference type="Pfam" id="PF12607"/>
    </source>
</evidence>
<feature type="transmembrane region" description="Helical" evidence="7">
    <location>
        <begin position="391"/>
        <end position="418"/>
    </location>
</feature>
<keyword evidence="12" id="KW-1185">Reference proteome</keyword>
<feature type="signal peptide" evidence="8">
    <location>
        <begin position="1"/>
        <end position="21"/>
    </location>
</feature>
<feature type="domain" description="DUF3772" evidence="10">
    <location>
        <begin position="123"/>
        <end position="183"/>
    </location>
</feature>
<name>A0ABY4XDD7_9SPHN</name>
<gene>
    <name evidence="11" type="ORF">LHA26_17670</name>
</gene>
<keyword evidence="4 7" id="KW-0812">Transmembrane</keyword>